<evidence type="ECO:0000313" key="3">
    <source>
        <dbReference type="Proteomes" id="UP000199478"/>
    </source>
</evidence>
<dbReference type="AlphaFoldDB" id="A0A1I6FTJ8"/>
<sequence length="306" mass="31934">MEYRHGVEDANQSTSNLMTRTSGFTAVVGGGSLEVTAGHGMTVQRGIEHSTVPQANAQGLVFSTEAGTPVPGGKPRPNDLVEIGGMKVKVAQAVRDGLIADPATAAMQAPYSAPNVNPQVQQQVPQGEPQQAPQSAADDFTSHVLPNVSPATVNSIEADLMEGVFSEKTTDYLMLEGGLNHSALAGVRDAYAAKITAATGLNEGELEQAYNSDREGFAKAVSELMKTGSTSAFQSIAQQAEAAAWTPLDTDAAMTAWQSPDFPQALIDAGLEPVFDGGEVSINIPNRGVVKWTDAVAQGLVKVSRT</sequence>
<reference evidence="3" key="1">
    <citation type="submission" date="2016-10" db="EMBL/GenBank/DDBJ databases">
        <authorList>
            <person name="Varghese N."/>
            <person name="Submissions S."/>
        </authorList>
    </citation>
    <scope>NUCLEOTIDE SEQUENCE [LARGE SCALE GENOMIC DNA]</scope>
    <source>
        <strain evidence="3">DSM 26879</strain>
    </source>
</reference>
<gene>
    <name evidence="2" type="ORF">SAMN04488005_0457</name>
</gene>
<proteinExistence type="predicted"/>
<dbReference type="Proteomes" id="UP000199478">
    <property type="component" value="Unassembled WGS sequence"/>
</dbReference>
<organism evidence="2 3">
    <name type="scientific">Yoonia tamlensis</name>
    <dbReference type="NCBI Taxonomy" id="390270"/>
    <lineage>
        <taxon>Bacteria</taxon>
        <taxon>Pseudomonadati</taxon>
        <taxon>Pseudomonadota</taxon>
        <taxon>Alphaproteobacteria</taxon>
        <taxon>Rhodobacterales</taxon>
        <taxon>Paracoccaceae</taxon>
        <taxon>Yoonia</taxon>
    </lineage>
</organism>
<name>A0A1I6FTJ8_9RHOB</name>
<feature type="compositionally biased region" description="Low complexity" evidence="1">
    <location>
        <begin position="115"/>
        <end position="134"/>
    </location>
</feature>
<accession>A0A1I6FTJ8</accession>
<keyword evidence="3" id="KW-1185">Reference proteome</keyword>
<dbReference type="EMBL" id="FOYP01000001">
    <property type="protein sequence ID" value="SFR33228.1"/>
    <property type="molecule type" value="Genomic_DNA"/>
</dbReference>
<evidence type="ECO:0000256" key="1">
    <source>
        <dbReference type="SAM" id="MobiDB-lite"/>
    </source>
</evidence>
<dbReference type="OrthoDB" id="7888944at2"/>
<feature type="region of interest" description="Disordered" evidence="1">
    <location>
        <begin position="115"/>
        <end position="135"/>
    </location>
</feature>
<evidence type="ECO:0000313" key="2">
    <source>
        <dbReference type="EMBL" id="SFR33228.1"/>
    </source>
</evidence>
<dbReference type="RefSeq" id="WP_090195928.1">
    <property type="nucleotide sequence ID" value="NZ_FOYP01000001.1"/>
</dbReference>
<dbReference type="STRING" id="390270.SAMN04488005_0457"/>
<protein>
    <submittedName>
        <fullName evidence="2">Uncharacterized protein</fullName>
    </submittedName>
</protein>